<keyword evidence="2" id="KW-1003">Cell membrane</keyword>
<keyword evidence="10" id="KW-0547">Nucleotide-binding</keyword>
<evidence type="ECO:0000256" key="2">
    <source>
        <dbReference type="ARBA" id="ARBA00022475"/>
    </source>
</evidence>
<evidence type="ECO:0000259" key="9">
    <source>
        <dbReference type="Pfam" id="PF12704"/>
    </source>
</evidence>
<reference evidence="10 11" key="1">
    <citation type="journal article" date="2015" name="Genome Announc.">
        <title>Genomes of Geoalkalibacter ferrihydriticus Z-0531T and Geoalkalibacter subterraneus Red1T, Two Haloalkaliphilic Metal-Reducing Deltaproteobacteria.</title>
        <authorList>
            <person name="Badalamenti J.P."/>
            <person name="Krajmalnik-Brown R."/>
            <person name="Torres C.I."/>
            <person name="Bond D.R."/>
        </authorList>
    </citation>
    <scope>NUCLEOTIDE SEQUENCE [LARGE SCALE GENOMIC DNA]</scope>
    <source>
        <strain evidence="10 11">Red1</strain>
    </source>
</reference>
<accession>A0A0B5FET7</accession>
<dbReference type="EMBL" id="CP010311">
    <property type="protein sequence ID" value="AJF06647.1"/>
    <property type="molecule type" value="Genomic_DNA"/>
</dbReference>
<feature type="transmembrane region" description="Helical" evidence="7">
    <location>
        <begin position="21"/>
        <end position="44"/>
    </location>
</feature>
<feature type="transmembrane region" description="Helical" evidence="7">
    <location>
        <begin position="299"/>
        <end position="324"/>
    </location>
</feature>
<feature type="domain" description="ABC3 transporter permease C-terminal" evidence="8">
    <location>
        <begin position="303"/>
        <end position="416"/>
    </location>
</feature>
<gene>
    <name evidence="10" type="ORF">GSUB_08970</name>
</gene>
<dbReference type="KEGG" id="gsb:GSUB_08970"/>
<dbReference type="STRING" id="483547.GSUB_08970"/>
<evidence type="ECO:0000313" key="10">
    <source>
        <dbReference type="EMBL" id="AJF06647.1"/>
    </source>
</evidence>
<dbReference type="Proteomes" id="UP000035036">
    <property type="component" value="Chromosome"/>
</dbReference>
<dbReference type="InterPro" id="IPR003838">
    <property type="entry name" value="ABC3_permease_C"/>
</dbReference>
<feature type="transmembrane region" description="Helical" evidence="7">
    <location>
        <begin position="386"/>
        <end position="406"/>
    </location>
</feature>
<dbReference type="RefSeq" id="WP_040200369.1">
    <property type="nucleotide sequence ID" value="NZ_CP010311.1"/>
</dbReference>
<dbReference type="InterPro" id="IPR025857">
    <property type="entry name" value="MacB_PCD"/>
</dbReference>
<dbReference type="GO" id="GO:0005886">
    <property type="term" value="C:plasma membrane"/>
    <property type="evidence" value="ECO:0007669"/>
    <property type="project" value="UniProtKB-SubCell"/>
</dbReference>
<dbReference type="Pfam" id="PF12704">
    <property type="entry name" value="MacB_PCD"/>
    <property type="match status" value="1"/>
</dbReference>
<sequence length="423" mass="46317">MRKLRIVRNIRLGIKNLVLNGLRSFLTMLGMVFGVGSVIAMLSVGEGASQEALEQIRRLGSDNILLKSIKPVEDESASKQRTFISIYGLTYEDQRRIVETFSQVRRVVPVKAVRKEARYGSRAMEVRVMGVNPGWFDLVERPLLVGRVLGQDDLEGHSSAAVVSEAVARELLALEKPLGSQIVVHGNVFEVVGVVRSQENQGNGGVQAPDRENDIYIPLTTARDRFGDMIMRMTSGSRSLEQVELHQIILQVDSTEQVESVATGITTLLERFHRKTDYEIQVPLALLRQAEATKRTFNIVLGSIAGISLLVGGIGIMNIMLASVTERTREIGIRRAIGAKQGQIVGQFLIETVVLSTAGGLFGIGVGLLIPWLITWFAGMTTVVTISSLILSLVISLSVGIVFGLYPAIRAARLDPIEALRHE</sequence>
<evidence type="ECO:0000256" key="5">
    <source>
        <dbReference type="ARBA" id="ARBA00023136"/>
    </source>
</evidence>
<evidence type="ECO:0000256" key="6">
    <source>
        <dbReference type="ARBA" id="ARBA00038076"/>
    </source>
</evidence>
<organism evidence="10 11">
    <name type="scientific">Geoalkalibacter subterraneus</name>
    <dbReference type="NCBI Taxonomy" id="483547"/>
    <lineage>
        <taxon>Bacteria</taxon>
        <taxon>Pseudomonadati</taxon>
        <taxon>Thermodesulfobacteriota</taxon>
        <taxon>Desulfuromonadia</taxon>
        <taxon>Desulfuromonadales</taxon>
        <taxon>Geoalkalibacteraceae</taxon>
        <taxon>Geoalkalibacter</taxon>
    </lineage>
</organism>
<dbReference type="InterPro" id="IPR050250">
    <property type="entry name" value="Macrolide_Exporter_MacB"/>
</dbReference>
<comment type="similarity">
    <text evidence="6">Belongs to the ABC-4 integral membrane protein family.</text>
</comment>
<dbReference type="HOGENOM" id="CLU_000604_8_0_7"/>
<feature type="transmembrane region" description="Helical" evidence="7">
    <location>
        <begin position="345"/>
        <end position="374"/>
    </location>
</feature>
<evidence type="ECO:0000256" key="4">
    <source>
        <dbReference type="ARBA" id="ARBA00022989"/>
    </source>
</evidence>
<evidence type="ECO:0000259" key="8">
    <source>
        <dbReference type="Pfam" id="PF02687"/>
    </source>
</evidence>
<keyword evidence="5 7" id="KW-0472">Membrane</keyword>
<dbReference type="GO" id="GO:0005524">
    <property type="term" value="F:ATP binding"/>
    <property type="evidence" value="ECO:0007669"/>
    <property type="project" value="UniProtKB-KW"/>
</dbReference>
<comment type="subcellular location">
    <subcellularLocation>
        <location evidence="1">Cell membrane</location>
        <topology evidence="1">Multi-pass membrane protein</topology>
    </subcellularLocation>
</comment>
<keyword evidence="10" id="KW-0067">ATP-binding</keyword>
<evidence type="ECO:0000313" key="11">
    <source>
        <dbReference type="Proteomes" id="UP000035036"/>
    </source>
</evidence>
<evidence type="ECO:0000256" key="3">
    <source>
        <dbReference type="ARBA" id="ARBA00022692"/>
    </source>
</evidence>
<dbReference type="Pfam" id="PF02687">
    <property type="entry name" value="FtsX"/>
    <property type="match status" value="1"/>
</dbReference>
<evidence type="ECO:0000256" key="7">
    <source>
        <dbReference type="SAM" id="Phobius"/>
    </source>
</evidence>
<proteinExistence type="inferred from homology"/>
<name>A0A0B5FET7_9BACT</name>
<keyword evidence="4 7" id="KW-1133">Transmembrane helix</keyword>
<evidence type="ECO:0000256" key="1">
    <source>
        <dbReference type="ARBA" id="ARBA00004651"/>
    </source>
</evidence>
<protein>
    <submittedName>
        <fullName evidence="10">Macrolide export ATP-binding/permease MacB</fullName>
    </submittedName>
</protein>
<feature type="domain" description="MacB-like periplasmic core" evidence="9">
    <location>
        <begin position="24"/>
        <end position="267"/>
    </location>
</feature>
<dbReference type="AlphaFoldDB" id="A0A0B5FET7"/>
<keyword evidence="3 7" id="KW-0812">Transmembrane</keyword>
<keyword evidence="11" id="KW-1185">Reference proteome</keyword>
<dbReference type="PANTHER" id="PTHR30572:SF4">
    <property type="entry name" value="ABC TRANSPORTER PERMEASE YTRF"/>
    <property type="match status" value="1"/>
</dbReference>
<dbReference type="GO" id="GO:0022857">
    <property type="term" value="F:transmembrane transporter activity"/>
    <property type="evidence" value="ECO:0007669"/>
    <property type="project" value="TreeGrafter"/>
</dbReference>
<dbReference type="PANTHER" id="PTHR30572">
    <property type="entry name" value="MEMBRANE COMPONENT OF TRANSPORTER-RELATED"/>
    <property type="match status" value="1"/>
</dbReference>